<dbReference type="AlphaFoldDB" id="A0A1B0ZG28"/>
<dbReference type="InterPro" id="IPR029063">
    <property type="entry name" value="SAM-dependent_MTases_sf"/>
</dbReference>
<gene>
    <name evidence="2" type="ORF">DAD186_03400</name>
</gene>
<dbReference type="CDD" id="cd02440">
    <property type="entry name" value="AdoMet_MTases"/>
    <property type="match status" value="1"/>
</dbReference>
<accession>A0A1B0ZG28</accession>
<dbReference type="RefSeq" id="WP_065247240.1">
    <property type="nucleotide sequence ID" value="NZ_CP012117.1"/>
</dbReference>
<proteinExistence type="predicted"/>
<dbReference type="InterPro" id="IPR041497">
    <property type="entry name" value="Thump-like"/>
</dbReference>
<evidence type="ECO:0000313" key="2">
    <source>
        <dbReference type="EMBL" id="ANP26897.1"/>
    </source>
</evidence>
<evidence type="ECO:0000313" key="3">
    <source>
        <dbReference type="Proteomes" id="UP000092596"/>
    </source>
</evidence>
<sequence length="436" mass="46403">MSSSGLSQLLTPEGMALLDTLPEYTEEGSLALSERLRGEGHSPDLVAAVLTQSRLRAKARDKFGDFASRMLFTAHGLEQATRLEVAAHHAARFRDAGLESVADLGCGLGGDTIAKAGLGLTVLGLECDEETAALATVNVRPFPNARIELGRAEDFDFSRVDAAWFDPARRETRRGRTARMHDPEEAAPPLSFVRAAAEQIGAVGAKLAPAIDHEHLVEGTETQWVSWRGQVLEACMYFGPLARRVGNGKLAVPGEATVGPSGALPEGAVIARSALVLGSDARPAQLVPDSLDEAELRNPPVGEIGEYVWEPDGAVIRAGLLGTLARKLGAHTIEESIAYLSSDEAAEPALASPLARAFRVREVVPFTVKKIAARLRELEVGTLEVKKRGMDIDPARLRKDLKLDRRAPGSATLIATRAGGSRVAIIATPCSSPTRS</sequence>
<evidence type="ECO:0000259" key="1">
    <source>
        <dbReference type="Pfam" id="PF18096"/>
    </source>
</evidence>
<name>A0A1B0ZG28_9MICO</name>
<reference evidence="2 3" key="1">
    <citation type="submission" date="2015-06" db="EMBL/GenBank/DDBJ databases">
        <title>Investigation of pathophysiology for high-risk pregnancy and development of treatment modality based on it.</title>
        <authorList>
            <person name="Kim B.-C."/>
            <person name="Lim S."/>
        </authorList>
    </citation>
    <scope>NUCLEOTIDE SEQUENCE [LARGE SCALE GENOMIC DNA]</scope>
    <source>
        <strain evidence="2 3">AD1-86</strain>
    </source>
</reference>
<dbReference type="KEGG" id="dva:DAD186_03400"/>
<organism evidence="2 3">
    <name type="scientific">Dermabacter vaginalis</name>
    <dbReference type="NCBI Taxonomy" id="1630135"/>
    <lineage>
        <taxon>Bacteria</taxon>
        <taxon>Bacillati</taxon>
        <taxon>Actinomycetota</taxon>
        <taxon>Actinomycetes</taxon>
        <taxon>Micrococcales</taxon>
        <taxon>Dermabacteraceae</taxon>
        <taxon>Dermabacter</taxon>
    </lineage>
</organism>
<dbReference type="Proteomes" id="UP000092596">
    <property type="component" value="Chromosome"/>
</dbReference>
<feature type="domain" description="THUMP-like" evidence="1">
    <location>
        <begin position="355"/>
        <end position="429"/>
    </location>
</feature>
<dbReference type="EMBL" id="CP012117">
    <property type="protein sequence ID" value="ANP26897.1"/>
    <property type="molecule type" value="Genomic_DNA"/>
</dbReference>
<dbReference type="STRING" id="1630135.DAD186_03400"/>
<protein>
    <recommendedName>
        <fullName evidence="1">THUMP-like domain-containing protein</fullName>
    </recommendedName>
</protein>
<dbReference type="Pfam" id="PF18096">
    <property type="entry name" value="Thump_like"/>
    <property type="match status" value="1"/>
</dbReference>
<dbReference type="SUPFAM" id="SSF53335">
    <property type="entry name" value="S-adenosyl-L-methionine-dependent methyltransferases"/>
    <property type="match status" value="1"/>
</dbReference>
<dbReference type="Gene3D" id="3.40.50.150">
    <property type="entry name" value="Vaccinia Virus protein VP39"/>
    <property type="match status" value="1"/>
</dbReference>